<dbReference type="Pfam" id="PF01810">
    <property type="entry name" value="LysE"/>
    <property type="match status" value="1"/>
</dbReference>
<dbReference type="GO" id="GO:0005886">
    <property type="term" value="C:plasma membrane"/>
    <property type="evidence" value="ECO:0007669"/>
    <property type="project" value="UniProtKB-SubCell"/>
</dbReference>
<dbReference type="PATRIC" id="fig|1304275.5.peg.1643"/>
<evidence type="ECO:0000256" key="1">
    <source>
        <dbReference type="ARBA" id="ARBA00004651"/>
    </source>
</evidence>
<dbReference type="PANTHER" id="PTHR30086:SF20">
    <property type="entry name" value="ARGININE EXPORTER PROTEIN ARGO-RELATED"/>
    <property type="match status" value="1"/>
</dbReference>
<dbReference type="PANTHER" id="PTHR30086">
    <property type="entry name" value="ARGININE EXPORTER PROTEIN ARGO"/>
    <property type="match status" value="1"/>
</dbReference>
<comment type="caution">
    <text evidence="7">The sequence shown here is derived from an EMBL/GenBank/DDBJ whole genome shotgun (WGS) entry which is preliminary data.</text>
</comment>
<keyword evidence="2" id="KW-1003">Cell membrane</keyword>
<dbReference type="eggNOG" id="COG1280">
    <property type="taxonomic scope" value="Bacteria"/>
</dbReference>
<dbReference type="EMBL" id="APNK01000009">
    <property type="protein sequence ID" value="KEZ77755.1"/>
    <property type="molecule type" value="Genomic_DNA"/>
</dbReference>
<keyword evidence="8" id="KW-1185">Reference proteome</keyword>
<keyword evidence="5 6" id="KW-0472">Membrane</keyword>
<comment type="subcellular location">
    <subcellularLocation>
        <location evidence="1">Cell membrane</location>
        <topology evidence="1">Multi-pass membrane protein</topology>
    </subcellularLocation>
</comment>
<protein>
    <submittedName>
        <fullName evidence="7">Lysine exporter protein LysE/YggA</fullName>
    </submittedName>
</protein>
<feature type="transmembrane region" description="Helical" evidence="6">
    <location>
        <begin position="74"/>
        <end position="92"/>
    </location>
</feature>
<dbReference type="GO" id="GO:0033228">
    <property type="term" value="P:cysteine export across plasma membrane"/>
    <property type="evidence" value="ECO:0007669"/>
    <property type="project" value="TreeGrafter"/>
</dbReference>
<dbReference type="InterPro" id="IPR001123">
    <property type="entry name" value="LeuE-type"/>
</dbReference>
<dbReference type="OrthoDB" id="9812084at2"/>
<keyword evidence="3 6" id="KW-0812">Transmembrane</keyword>
<feature type="transmembrane region" description="Helical" evidence="6">
    <location>
        <begin position="182"/>
        <end position="200"/>
    </location>
</feature>
<evidence type="ECO:0000256" key="2">
    <source>
        <dbReference type="ARBA" id="ARBA00022475"/>
    </source>
</evidence>
<evidence type="ECO:0000256" key="6">
    <source>
        <dbReference type="SAM" id="Phobius"/>
    </source>
</evidence>
<reference evidence="7 8" key="1">
    <citation type="submission" date="2013-03" db="EMBL/GenBank/DDBJ databases">
        <title>Salinisphaera hydrothermalis C41B8 Genome Sequencing.</title>
        <authorList>
            <person name="Li C."/>
            <person name="Lai Q."/>
            <person name="Shao Z."/>
        </authorList>
    </citation>
    <scope>NUCLEOTIDE SEQUENCE [LARGE SCALE GENOMIC DNA]</scope>
    <source>
        <strain evidence="7 8">C41B8</strain>
    </source>
</reference>
<accession>A0A084IM21</accession>
<keyword evidence="4 6" id="KW-1133">Transmembrane helix</keyword>
<sequence>MIGPTAMIPVALFALATVGTPGPNNVMLTASGARYGYRGTLVHIAGILGGSAVLYLGVALGLGAIFQQYALVQYTLRGLGAAYLLYLAWRIASAPPPRLDVAGDARPLSFTAAAAFQFANPKVWVMGLTLTASFLPAQGPMFANAVVLTAIMLIVGFPCLSFWATFGSVIGRMLRTNRAWRVFNIVMGALTAACVGFIIVD</sequence>
<dbReference type="GO" id="GO:0015171">
    <property type="term" value="F:amino acid transmembrane transporter activity"/>
    <property type="evidence" value="ECO:0007669"/>
    <property type="project" value="TreeGrafter"/>
</dbReference>
<evidence type="ECO:0000256" key="3">
    <source>
        <dbReference type="ARBA" id="ARBA00022692"/>
    </source>
</evidence>
<evidence type="ECO:0000313" key="8">
    <source>
        <dbReference type="Proteomes" id="UP000028302"/>
    </source>
</evidence>
<feature type="transmembrane region" description="Helical" evidence="6">
    <location>
        <begin position="145"/>
        <end position="170"/>
    </location>
</feature>
<proteinExistence type="predicted"/>
<gene>
    <name evidence="7" type="ORF">C41B8_08055</name>
</gene>
<evidence type="ECO:0000256" key="5">
    <source>
        <dbReference type="ARBA" id="ARBA00023136"/>
    </source>
</evidence>
<organism evidence="7 8">
    <name type="scientific">Salinisphaera hydrothermalis (strain C41B8)</name>
    <dbReference type="NCBI Taxonomy" id="1304275"/>
    <lineage>
        <taxon>Bacteria</taxon>
        <taxon>Pseudomonadati</taxon>
        <taxon>Pseudomonadota</taxon>
        <taxon>Gammaproteobacteria</taxon>
        <taxon>Salinisphaerales</taxon>
        <taxon>Salinisphaeraceae</taxon>
        <taxon>Salinisphaera</taxon>
    </lineage>
</organism>
<dbReference type="Proteomes" id="UP000028302">
    <property type="component" value="Unassembled WGS sequence"/>
</dbReference>
<feature type="transmembrane region" description="Helical" evidence="6">
    <location>
        <begin position="42"/>
        <end position="62"/>
    </location>
</feature>
<evidence type="ECO:0000313" key="7">
    <source>
        <dbReference type="EMBL" id="KEZ77755.1"/>
    </source>
</evidence>
<dbReference type="STRING" id="1304275.C41B8_08055"/>
<evidence type="ECO:0000256" key="4">
    <source>
        <dbReference type="ARBA" id="ARBA00022989"/>
    </source>
</evidence>
<dbReference type="AlphaFoldDB" id="A0A084IM21"/>
<name>A0A084IM21_SALHC</name>
<dbReference type="RefSeq" id="WP_037336463.1">
    <property type="nucleotide sequence ID" value="NZ_APNK01000009.1"/>
</dbReference>